<dbReference type="GO" id="GO:0003735">
    <property type="term" value="F:structural constituent of ribosome"/>
    <property type="evidence" value="ECO:0007669"/>
    <property type="project" value="InterPro"/>
</dbReference>
<dbReference type="NCBIfam" id="NF000955">
    <property type="entry name" value="PRK00099.1-1"/>
    <property type="match status" value="1"/>
</dbReference>
<dbReference type="HAMAP" id="MF_00362">
    <property type="entry name" value="Ribosomal_uL10"/>
    <property type="match status" value="1"/>
</dbReference>
<dbReference type="GO" id="GO:0015934">
    <property type="term" value="C:large ribosomal subunit"/>
    <property type="evidence" value="ECO:0007669"/>
    <property type="project" value="InterPro"/>
</dbReference>
<dbReference type="Proteomes" id="UP000272490">
    <property type="component" value="Unassembled WGS sequence"/>
</dbReference>
<dbReference type="Gene3D" id="6.10.250.290">
    <property type="match status" value="1"/>
</dbReference>
<dbReference type="PROSITE" id="PS01109">
    <property type="entry name" value="RIBOSOMAL_L10"/>
    <property type="match status" value="1"/>
</dbReference>
<dbReference type="EMBL" id="RRCO01000002">
    <property type="protein sequence ID" value="RRJ26018.1"/>
    <property type="molecule type" value="Genomic_DNA"/>
</dbReference>
<sequence length="162" mass="17520">MAKIELKQPIVKEIAELLDGAQAAVVVDYRGLTADQDTKLRKELREAGVTYKVYKNTMIRLAAKGTPFETLDSSLEGPTAIAVSKEDATAPARILHNFSKTAPKLELKAGVVDGVTYDQDGIKLIATIPSRDELIGKLLGSIQSPITNFARVLNQIAESKEA</sequence>
<comment type="caution">
    <text evidence="6">The sequence shown here is derived from an EMBL/GenBank/DDBJ whole genome shotgun (WGS) entry which is preliminary data.</text>
</comment>
<evidence type="ECO:0000256" key="5">
    <source>
        <dbReference type="HAMAP-Rule" id="MF_00362"/>
    </source>
</evidence>
<keyword evidence="7" id="KW-1185">Reference proteome</keyword>
<dbReference type="InterPro" id="IPR022973">
    <property type="entry name" value="Ribosomal_uL10_bac"/>
</dbReference>
<comment type="function">
    <text evidence="5">Forms part of the ribosomal stalk, playing a central role in the interaction of the ribosome with GTP-bound translation factors.</text>
</comment>
<dbReference type="OrthoDB" id="9808307at2"/>
<evidence type="ECO:0000313" key="7">
    <source>
        <dbReference type="Proteomes" id="UP000272490"/>
    </source>
</evidence>
<dbReference type="GO" id="GO:0070180">
    <property type="term" value="F:large ribosomal subunit rRNA binding"/>
    <property type="evidence" value="ECO:0007669"/>
    <property type="project" value="UniProtKB-UniRule"/>
</dbReference>
<evidence type="ECO:0000313" key="6">
    <source>
        <dbReference type="EMBL" id="RRJ26018.1"/>
    </source>
</evidence>
<evidence type="ECO:0000256" key="3">
    <source>
        <dbReference type="ARBA" id="ARBA00023274"/>
    </source>
</evidence>
<dbReference type="CDD" id="cd05797">
    <property type="entry name" value="Ribosomal_L10"/>
    <property type="match status" value="1"/>
</dbReference>
<dbReference type="InterPro" id="IPR043141">
    <property type="entry name" value="Ribosomal_uL10-like_sf"/>
</dbReference>
<gene>
    <name evidence="5" type="primary">rplJ</name>
    <name evidence="6" type="ORF">EHV10_05645</name>
</gene>
<proteinExistence type="inferred from homology"/>
<keyword evidence="2 5" id="KW-0689">Ribosomal protein</keyword>
<dbReference type="InterPro" id="IPR001790">
    <property type="entry name" value="Ribosomal_uL10"/>
</dbReference>
<evidence type="ECO:0000256" key="1">
    <source>
        <dbReference type="ARBA" id="ARBA00008889"/>
    </source>
</evidence>
<reference evidence="6 7" key="1">
    <citation type="submission" date="2018-11" db="EMBL/GenBank/DDBJ databases">
        <title>Genome sequencing of Lachnoanaerobaculum sp. KCOM 2030 (= ChDC B114).</title>
        <authorList>
            <person name="Kook J.-K."/>
            <person name="Park S.-N."/>
            <person name="Lim Y.K."/>
        </authorList>
    </citation>
    <scope>NUCLEOTIDE SEQUENCE [LARGE SCALE GENOMIC DNA]</scope>
    <source>
        <strain evidence="6 7">KCOM 2030</strain>
    </source>
</reference>
<comment type="subunit">
    <text evidence="5">Part of the ribosomal stalk of the 50S ribosomal subunit. The N-terminus interacts with L11 and the large rRNA to form the base of the stalk. The C-terminus forms an elongated spine to which L12 dimers bind in a sequential fashion forming a multimeric L10(L12)X complex.</text>
</comment>
<dbReference type="Gene3D" id="3.30.70.1730">
    <property type="match status" value="1"/>
</dbReference>
<keyword evidence="3 5" id="KW-0687">Ribonucleoprotein</keyword>
<dbReference type="SUPFAM" id="SSF160369">
    <property type="entry name" value="Ribosomal protein L10-like"/>
    <property type="match status" value="1"/>
</dbReference>
<protein>
    <recommendedName>
        <fullName evidence="4 5">Large ribosomal subunit protein uL10</fullName>
    </recommendedName>
</protein>
<organism evidence="6 7">
    <name type="scientific">Lachnoanaerobaculum gingivalis</name>
    <dbReference type="NCBI Taxonomy" id="2490855"/>
    <lineage>
        <taxon>Bacteria</taxon>
        <taxon>Bacillati</taxon>
        <taxon>Bacillota</taxon>
        <taxon>Clostridia</taxon>
        <taxon>Lachnospirales</taxon>
        <taxon>Lachnospiraceae</taxon>
        <taxon>Lachnoanaerobaculum</taxon>
    </lineage>
</organism>
<dbReference type="Pfam" id="PF00466">
    <property type="entry name" value="Ribosomal_L10"/>
    <property type="match status" value="1"/>
</dbReference>
<dbReference type="GO" id="GO:0006412">
    <property type="term" value="P:translation"/>
    <property type="evidence" value="ECO:0007669"/>
    <property type="project" value="UniProtKB-UniRule"/>
</dbReference>
<name>A0A3P3QZ25_9FIRM</name>
<dbReference type="AlphaFoldDB" id="A0A3P3QZ25"/>
<dbReference type="InterPro" id="IPR047865">
    <property type="entry name" value="Ribosomal_uL10_bac_type"/>
</dbReference>
<comment type="similarity">
    <text evidence="1 5">Belongs to the universal ribosomal protein uL10 family.</text>
</comment>
<keyword evidence="5" id="KW-0694">RNA-binding</keyword>
<dbReference type="PANTHER" id="PTHR11560">
    <property type="entry name" value="39S RIBOSOMAL PROTEIN L10, MITOCHONDRIAL"/>
    <property type="match status" value="1"/>
</dbReference>
<dbReference type="RefSeq" id="WP_128673820.1">
    <property type="nucleotide sequence ID" value="NZ_CAUQHB010000086.1"/>
</dbReference>
<dbReference type="InterPro" id="IPR002363">
    <property type="entry name" value="Ribosomal_uL10_CS_bac"/>
</dbReference>
<accession>A0A3P3QZ25</accession>
<evidence type="ECO:0000256" key="4">
    <source>
        <dbReference type="ARBA" id="ARBA00035202"/>
    </source>
</evidence>
<evidence type="ECO:0000256" key="2">
    <source>
        <dbReference type="ARBA" id="ARBA00022980"/>
    </source>
</evidence>
<keyword evidence="5" id="KW-0699">rRNA-binding</keyword>